<name>A0A4Q9VZK0_9HYPH</name>
<dbReference type="Gene3D" id="3.30.565.10">
    <property type="entry name" value="Histidine kinase-like ATPase, C-terminal domain"/>
    <property type="match status" value="1"/>
</dbReference>
<comment type="caution">
    <text evidence="8">The sequence shown here is derived from an EMBL/GenBank/DDBJ whole genome shotgun (WGS) entry which is preliminary data.</text>
</comment>
<dbReference type="PANTHER" id="PTHR24421">
    <property type="entry name" value="NITRATE/NITRITE SENSOR PROTEIN NARX-RELATED"/>
    <property type="match status" value="1"/>
</dbReference>
<keyword evidence="5" id="KW-0902">Two-component regulatory system</keyword>
<feature type="domain" description="GAF" evidence="6">
    <location>
        <begin position="25"/>
        <end position="178"/>
    </location>
</feature>
<dbReference type="Gene3D" id="3.30.450.40">
    <property type="match status" value="1"/>
</dbReference>
<proteinExistence type="predicted"/>
<evidence type="ECO:0000256" key="4">
    <source>
        <dbReference type="ARBA" id="ARBA00022777"/>
    </source>
</evidence>
<keyword evidence="3" id="KW-0808">Transferase</keyword>
<evidence type="ECO:0000313" key="8">
    <source>
        <dbReference type="EMBL" id="TBW40864.1"/>
    </source>
</evidence>
<dbReference type="EC" id="2.7.13.3" evidence="2"/>
<evidence type="ECO:0000256" key="2">
    <source>
        <dbReference type="ARBA" id="ARBA00012438"/>
    </source>
</evidence>
<accession>A0A4Q9VZK0</accession>
<comment type="catalytic activity">
    <reaction evidence="1">
        <text>ATP + protein L-histidine = ADP + protein N-phospho-L-histidine.</text>
        <dbReference type="EC" id="2.7.13.3"/>
    </reaction>
</comment>
<dbReference type="SUPFAM" id="SSF55874">
    <property type="entry name" value="ATPase domain of HSP90 chaperone/DNA topoisomerase II/histidine kinase"/>
    <property type="match status" value="1"/>
</dbReference>
<sequence length="417" mass="45364">MTTPERTIDMAQILSILRAVAGQLDFRAVIHAASSAIRDLLPHDHLDVALLSPDRTVLTAYETGLHTEWDAATTATKPVEASPIRDLFTGEVDHILTDDAQNDPRFHFEGAFSKPIFAAGLRSRLHVPLKVEGRVIGALSFSTQAIASYGPAEVDCAQIVADILSSYIYALQQSELAKQSELQQVEAEARAEGLRIGALHLTEELEYARQAVGMDLHDQTLADLTRISRNLKRLVAKASLRGGELQPLQEDIDHCLRELRVIIDNAKPSVLQFFGFGQAVEALLERTVGSAATPLTWRLIDDGTCGLDELPPATVVALYRIVQEAINNTLRHAGASRIEVRLTTEDDRARIVVEDDGQGLAKVGGRRTGGLANMRTRASLIQADLVTGPGSGGVGTRLELVLPPRPLPPEPRKCTER</sequence>
<evidence type="ECO:0000313" key="9">
    <source>
        <dbReference type="Proteomes" id="UP000292781"/>
    </source>
</evidence>
<dbReference type="PANTHER" id="PTHR24421:SF10">
    <property type="entry name" value="NITRATE_NITRITE SENSOR PROTEIN NARQ"/>
    <property type="match status" value="1"/>
</dbReference>
<keyword evidence="4 8" id="KW-0418">Kinase</keyword>
<dbReference type="Proteomes" id="UP000292781">
    <property type="component" value="Unassembled WGS sequence"/>
</dbReference>
<dbReference type="Pfam" id="PF01590">
    <property type="entry name" value="GAF"/>
    <property type="match status" value="1"/>
</dbReference>
<feature type="domain" description="Histidine kinase/HSP90-like ATPase" evidence="7">
    <location>
        <begin position="313"/>
        <end position="406"/>
    </location>
</feature>
<gene>
    <name evidence="8" type="ORF">EYW49_01550</name>
</gene>
<evidence type="ECO:0000259" key="7">
    <source>
        <dbReference type="SMART" id="SM00387"/>
    </source>
</evidence>
<evidence type="ECO:0000259" key="6">
    <source>
        <dbReference type="SMART" id="SM00065"/>
    </source>
</evidence>
<reference evidence="8 9" key="1">
    <citation type="submission" date="2019-02" db="EMBL/GenBank/DDBJ databases">
        <title>Siculibacillus lacustris gen. nov., sp. nov., a new rosette-forming bacterium isolated from a freshwater crater lake (Lake St. Ana, Romania).</title>
        <authorList>
            <person name="Felfoldi T."/>
            <person name="Marton Z."/>
            <person name="Szabo A."/>
            <person name="Mentes A."/>
            <person name="Boka K."/>
            <person name="Marialigeti K."/>
            <person name="Mathe I."/>
            <person name="Koncz M."/>
            <person name="Schumann P."/>
            <person name="Toth E."/>
        </authorList>
    </citation>
    <scope>NUCLEOTIDE SEQUENCE [LARGE SCALE GENOMIC DNA]</scope>
    <source>
        <strain evidence="8 9">SA-279</strain>
    </source>
</reference>
<evidence type="ECO:0000256" key="5">
    <source>
        <dbReference type="ARBA" id="ARBA00023012"/>
    </source>
</evidence>
<dbReference type="SMART" id="SM00065">
    <property type="entry name" value="GAF"/>
    <property type="match status" value="1"/>
</dbReference>
<dbReference type="InterPro" id="IPR050482">
    <property type="entry name" value="Sensor_HK_TwoCompSys"/>
</dbReference>
<dbReference type="SMART" id="SM00387">
    <property type="entry name" value="HATPase_c"/>
    <property type="match status" value="1"/>
</dbReference>
<dbReference type="InterPro" id="IPR003594">
    <property type="entry name" value="HATPase_dom"/>
</dbReference>
<evidence type="ECO:0000256" key="1">
    <source>
        <dbReference type="ARBA" id="ARBA00000085"/>
    </source>
</evidence>
<organism evidence="8 9">
    <name type="scientific">Siculibacillus lacustris</name>
    <dbReference type="NCBI Taxonomy" id="1549641"/>
    <lineage>
        <taxon>Bacteria</taxon>
        <taxon>Pseudomonadati</taxon>
        <taxon>Pseudomonadota</taxon>
        <taxon>Alphaproteobacteria</taxon>
        <taxon>Hyphomicrobiales</taxon>
        <taxon>Ancalomicrobiaceae</taxon>
        <taxon>Siculibacillus</taxon>
    </lineage>
</organism>
<dbReference type="GO" id="GO:0000160">
    <property type="term" value="P:phosphorelay signal transduction system"/>
    <property type="evidence" value="ECO:0007669"/>
    <property type="project" value="UniProtKB-KW"/>
</dbReference>
<dbReference type="EMBL" id="SJFN01000002">
    <property type="protein sequence ID" value="TBW40864.1"/>
    <property type="molecule type" value="Genomic_DNA"/>
</dbReference>
<evidence type="ECO:0000256" key="3">
    <source>
        <dbReference type="ARBA" id="ARBA00022679"/>
    </source>
</evidence>
<dbReference type="InterPro" id="IPR036890">
    <property type="entry name" value="HATPase_C_sf"/>
</dbReference>
<dbReference type="Pfam" id="PF02518">
    <property type="entry name" value="HATPase_c"/>
    <property type="match status" value="1"/>
</dbReference>
<dbReference type="AlphaFoldDB" id="A0A4Q9VZK0"/>
<dbReference type="InterPro" id="IPR029016">
    <property type="entry name" value="GAF-like_dom_sf"/>
</dbReference>
<dbReference type="CDD" id="cd16917">
    <property type="entry name" value="HATPase_UhpB-NarQ-NarX-like"/>
    <property type="match status" value="1"/>
</dbReference>
<dbReference type="GO" id="GO:0004673">
    <property type="term" value="F:protein histidine kinase activity"/>
    <property type="evidence" value="ECO:0007669"/>
    <property type="project" value="UniProtKB-EC"/>
</dbReference>
<dbReference type="InterPro" id="IPR003018">
    <property type="entry name" value="GAF"/>
</dbReference>
<protein>
    <recommendedName>
        <fullName evidence="2">histidine kinase</fullName>
        <ecNumber evidence="2">2.7.13.3</ecNumber>
    </recommendedName>
</protein>
<dbReference type="OrthoDB" id="9797605at2"/>
<dbReference type="SUPFAM" id="SSF55781">
    <property type="entry name" value="GAF domain-like"/>
    <property type="match status" value="1"/>
</dbReference>
<dbReference type="RefSeq" id="WP_131305256.1">
    <property type="nucleotide sequence ID" value="NZ_SJFN01000002.1"/>
</dbReference>
<keyword evidence="9" id="KW-1185">Reference proteome</keyword>